<dbReference type="RefSeq" id="WP_222685858.1">
    <property type="nucleotide sequence ID" value="NZ_JABUBT010000036.1"/>
</dbReference>
<dbReference type="Proteomes" id="UP000825228">
    <property type="component" value="Unassembled WGS sequence"/>
</dbReference>
<evidence type="ECO:0008006" key="3">
    <source>
        <dbReference type="Google" id="ProtNLM"/>
    </source>
</evidence>
<comment type="caution">
    <text evidence="1">The sequence shown here is derived from an EMBL/GenBank/DDBJ whole genome shotgun (WGS) entry which is preliminary data.</text>
</comment>
<evidence type="ECO:0000313" key="1">
    <source>
        <dbReference type="EMBL" id="MBY6368352.1"/>
    </source>
</evidence>
<reference evidence="1 2" key="1">
    <citation type="submission" date="2020-06" db="EMBL/GenBank/DDBJ databases">
        <title>Taxonomy, biology and ecology of Rhodococcus bacteria occurring in California pistachio and other woody hosts as revealed by genome sequence analyses.</title>
        <authorList>
            <person name="Gai Y."/>
            <person name="Riely B."/>
        </authorList>
    </citation>
    <scope>NUCLEOTIDE SEQUENCE [LARGE SCALE GENOMIC DNA]</scope>
    <source>
        <strain evidence="1 2">BP-281</strain>
    </source>
</reference>
<gene>
    <name evidence="1" type="ORF">HQ603_16505</name>
</gene>
<evidence type="ECO:0000313" key="2">
    <source>
        <dbReference type="Proteomes" id="UP000825228"/>
    </source>
</evidence>
<sequence>MTAPDPTMEAITAAVMRGRGGDVAGARSDLEALWSEIGVRGDEFHRCTLAHYLADLYDDAAVALIWDVRALDAADALDDDRAQQHHASLQVAAFYPSLHLNLADNLRRLGSFPAAADHLDRAEERLSALPDDAYGEMIRSALTELRQAVAEHRTERLSSGPDS</sequence>
<dbReference type="EMBL" id="JABUBU010000023">
    <property type="protein sequence ID" value="MBY6368352.1"/>
    <property type="molecule type" value="Genomic_DNA"/>
</dbReference>
<accession>A0ABS7P7E2</accession>
<keyword evidence="2" id="KW-1185">Reference proteome</keyword>
<name>A0ABS7P7E2_9NOCA</name>
<proteinExistence type="predicted"/>
<organism evidence="1 2">
    <name type="scientific">Rhodococcoides corynebacterioides</name>
    <dbReference type="NCBI Taxonomy" id="53972"/>
    <lineage>
        <taxon>Bacteria</taxon>
        <taxon>Bacillati</taxon>
        <taxon>Actinomycetota</taxon>
        <taxon>Actinomycetes</taxon>
        <taxon>Mycobacteriales</taxon>
        <taxon>Nocardiaceae</taxon>
        <taxon>Rhodococcoides</taxon>
    </lineage>
</organism>
<protein>
    <recommendedName>
        <fullName evidence="3">Tetratricopeptide repeat protein</fullName>
    </recommendedName>
</protein>